<organism evidence="1 2">
    <name type="scientific">Marinobacterium maritimum</name>
    <dbReference type="NCBI Taxonomy" id="500162"/>
    <lineage>
        <taxon>Bacteria</taxon>
        <taxon>Pseudomonadati</taxon>
        <taxon>Pseudomonadota</taxon>
        <taxon>Gammaproteobacteria</taxon>
        <taxon>Oceanospirillales</taxon>
        <taxon>Oceanospirillaceae</taxon>
        <taxon>Marinobacterium</taxon>
    </lineage>
</organism>
<protein>
    <recommendedName>
        <fullName evidence="3">SPOR domain-containing protein</fullName>
    </recommendedName>
</protein>
<dbReference type="EMBL" id="BAAAET010000004">
    <property type="protein sequence ID" value="GAA0699380.1"/>
    <property type="molecule type" value="Genomic_DNA"/>
</dbReference>
<gene>
    <name evidence="1" type="ORF">GCM10009104_30180</name>
</gene>
<accession>A0ABP3TIV5</accession>
<dbReference type="Proteomes" id="UP001499915">
    <property type="component" value="Unassembled WGS sequence"/>
</dbReference>
<evidence type="ECO:0000313" key="2">
    <source>
        <dbReference type="Proteomes" id="UP001499915"/>
    </source>
</evidence>
<dbReference type="RefSeq" id="WP_343807798.1">
    <property type="nucleotide sequence ID" value="NZ_BAAAET010000004.1"/>
</dbReference>
<comment type="caution">
    <text evidence="1">The sequence shown here is derived from an EMBL/GenBank/DDBJ whole genome shotgun (WGS) entry which is preliminary data.</text>
</comment>
<keyword evidence="2" id="KW-1185">Reference proteome</keyword>
<proteinExistence type="predicted"/>
<sequence length="215" mass="23813">MMRWVALLLLLLNALMLLWYAQQQSAETPEMVSEQISRLRLLHELGGGETLQPRAQECYQLGAFGSRAEVATAVERLQERGFDTEVEPAAPAVLGYRLRLPRPAEPAAQLELLDRLALAGWVPQTRDGDFVLGPFMGEDALRQARAEREAIHAVLKLELQQEPILDDTPGFQILAAIAEGHMDEARLAQLMAAGWPGIKIEKKLCEGVAQPQSDQ</sequence>
<name>A0ABP3TIV5_9GAMM</name>
<evidence type="ECO:0000313" key="1">
    <source>
        <dbReference type="EMBL" id="GAA0699380.1"/>
    </source>
</evidence>
<reference evidence="2" key="1">
    <citation type="journal article" date="2019" name="Int. J. Syst. Evol. Microbiol.">
        <title>The Global Catalogue of Microorganisms (GCM) 10K type strain sequencing project: providing services to taxonomists for standard genome sequencing and annotation.</title>
        <authorList>
            <consortium name="The Broad Institute Genomics Platform"/>
            <consortium name="The Broad Institute Genome Sequencing Center for Infectious Disease"/>
            <person name="Wu L."/>
            <person name="Ma J."/>
        </authorList>
    </citation>
    <scope>NUCLEOTIDE SEQUENCE [LARGE SCALE GENOMIC DNA]</scope>
    <source>
        <strain evidence="2">JCM 15134</strain>
    </source>
</reference>
<evidence type="ECO:0008006" key="3">
    <source>
        <dbReference type="Google" id="ProtNLM"/>
    </source>
</evidence>